<dbReference type="Gene3D" id="1.10.287.110">
    <property type="entry name" value="DnaJ domain"/>
    <property type="match status" value="1"/>
</dbReference>
<evidence type="ECO:0000259" key="3">
    <source>
        <dbReference type="PROSITE" id="PS50076"/>
    </source>
</evidence>
<dbReference type="Proteomes" id="UP001321473">
    <property type="component" value="Unassembled WGS sequence"/>
</dbReference>
<keyword evidence="5" id="KW-1185">Reference proteome</keyword>
<dbReference type="InterPro" id="IPR018253">
    <property type="entry name" value="DnaJ_domain_CS"/>
</dbReference>
<dbReference type="GO" id="GO:0036503">
    <property type="term" value="P:ERAD pathway"/>
    <property type="evidence" value="ECO:0007669"/>
    <property type="project" value="TreeGrafter"/>
</dbReference>
<protein>
    <recommendedName>
        <fullName evidence="3">J domain-containing protein</fullName>
    </recommendedName>
</protein>
<evidence type="ECO:0000256" key="2">
    <source>
        <dbReference type="SAM" id="MobiDB-lite"/>
    </source>
</evidence>
<evidence type="ECO:0000313" key="5">
    <source>
        <dbReference type="Proteomes" id="UP001321473"/>
    </source>
</evidence>
<dbReference type="InterPro" id="IPR036869">
    <property type="entry name" value="J_dom_sf"/>
</dbReference>
<feature type="region of interest" description="Disordered" evidence="2">
    <location>
        <begin position="225"/>
        <end position="266"/>
    </location>
</feature>
<gene>
    <name evidence="4" type="ORF">V5799_012914</name>
</gene>
<dbReference type="InterPro" id="IPR043183">
    <property type="entry name" value="DNJB2/6-like"/>
</dbReference>
<dbReference type="PROSITE" id="PS50076">
    <property type="entry name" value="DNAJ_2"/>
    <property type="match status" value="1"/>
</dbReference>
<dbReference type="GO" id="GO:0042026">
    <property type="term" value="P:protein refolding"/>
    <property type="evidence" value="ECO:0007669"/>
    <property type="project" value="TreeGrafter"/>
</dbReference>
<dbReference type="GO" id="GO:0030544">
    <property type="term" value="F:Hsp70 protein binding"/>
    <property type="evidence" value="ECO:0007669"/>
    <property type="project" value="InterPro"/>
</dbReference>
<dbReference type="SUPFAM" id="SSF46565">
    <property type="entry name" value="Chaperone J-domain"/>
    <property type="match status" value="1"/>
</dbReference>
<dbReference type="GO" id="GO:0032436">
    <property type="term" value="P:positive regulation of proteasomal ubiquitin-dependent protein catabolic process"/>
    <property type="evidence" value="ECO:0007669"/>
    <property type="project" value="TreeGrafter"/>
</dbReference>
<dbReference type="SMART" id="SM00271">
    <property type="entry name" value="DnaJ"/>
    <property type="match status" value="1"/>
</dbReference>
<dbReference type="GO" id="GO:0005829">
    <property type="term" value="C:cytosol"/>
    <property type="evidence" value="ECO:0007669"/>
    <property type="project" value="TreeGrafter"/>
</dbReference>
<dbReference type="EMBL" id="JARKHS020020819">
    <property type="protein sequence ID" value="KAK8770619.1"/>
    <property type="molecule type" value="Genomic_DNA"/>
</dbReference>
<dbReference type="GO" id="GO:0001671">
    <property type="term" value="F:ATPase activator activity"/>
    <property type="evidence" value="ECO:0007669"/>
    <property type="project" value="TreeGrafter"/>
</dbReference>
<dbReference type="PRINTS" id="PR00625">
    <property type="entry name" value="JDOMAIN"/>
</dbReference>
<sequence length="266" mass="29624">MPSTDYYSLLEVPRSATLDDIQRAYRRLALKWHPDKNPGNKDVAEFRFKEISEAYQVLSDPSKRKFYDLYGNGGTSGERPSTFTFLNPTQLFCKFFGSSDPFGDLVRDLHAVSGGGGGYTGPTFTTNTFSSQQLSMAFSFSMNVEYLTLNAPVPVPWDTPLADVFQLYRNNFPPPAAETVTEVTTVRYVDGKWVETCTINKDNTAATLRYENGQLVSCTVEPLVDPHANDDVEDMQVDEEEAEVPEIRLPKQLGPSDDEEGPSTTA</sequence>
<feature type="domain" description="J" evidence="3">
    <location>
        <begin position="5"/>
        <end position="71"/>
    </location>
</feature>
<accession>A0AAQ4E7B3</accession>
<name>A0AAQ4E7B3_AMBAM</name>
<comment type="caution">
    <text evidence="4">The sequence shown here is derived from an EMBL/GenBank/DDBJ whole genome shotgun (WGS) entry which is preliminary data.</text>
</comment>
<dbReference type="PANTHER" id="PTHR45168">
    <property type="entry name" value="DNAJ HOMOLOG SUBFAMILY B MEMBER 2"/>
    <property type="match status" value="1"/>
</dbReference>
<dbReference type="PROSITE" id="PS00636">
    <property type="entry name" value="DNAJ_1"/>
    <property type="match status" value="1"/>
</dbReference>
<feature type="compositionally biased region" description="Acidic residues" evidence="2">
    <location>
        <begin position="256"/>
        <end position="266"/>
    </location>
</feature>
<dbReference type="InterPro" id="IPR001623">
    <property type="entry name" value="DnaJ_domain"/>
</dbReference>
<dbReference type="Pfam" id="PF00226">
    <property type="entry name" value="DnaJ"/>
    <property type="match status" value="1"/>
</dbReference>
<proteinExistence type="predicted"/>
<dbReference type="AlphaFoldDB" id="A0AAQ4E7B3"/>
<evidence type="ECO:0000256" key="1">
    <source>
        <dbReference type="ARBA" id="ARBA00023186"/>
    </source>
</evidence>
<keyword evidence="1" id="KW-0143">Chaperone</keyword>
<dbReference type="GO" id="GO:0051082">
    <property type="term" value="F:unfolded protein binding"/>
    <property type="evidence" value="ECO:0007669"/>
    <property type="project" value="InterPro"/>
</dbReference>
<dbReference type="PANTHER" id="PTHR45168:SF1">
    <property type="entry name" value="DNAJ HOMOLOG SUBFAMILY B MEMBER 2"/>
    <property type="match status" value="1"/>
</dbReference>
<feature type="compositionally biased region" description="Acidic residues" evidence="2">
    <location>
        <begin position="231"/>
        <end position="244"/>
    </location>
</feature>
<reference evidence="4 5" key="1">
    <citation type="journal article" date="2023" name="Arcadia Sci">
        <title>De novo assembly of a long-read Amblyomma americanum tick genome.</title>
        <authorList>
            <person name="Chou S."/>
            <person name="Poskanzer K.E."/>
            <person name="Rollins M."/>
            <person name="Thuy-Boun P.S."/>
        </authorList>
    </citation>
    <scope>NUCLEOTIDE SEQUENCE [LARGE SCALE GENOMIC DNA]</scope>
    <source>
        <strain evidence="4">F_SG_1</strain>
        <tissue evidence="4">Salivary glands</tissue>
    </source>
</reference>
<dbReference type="GO" id="GO:0005789">
    <property type="term" value="C:endoplasmic reticulum membrane"/>
    <property type="evidence" value="ECO:0007669"/>
    <property type="project" value="TreeGrafter"/>
</dbReference>
<organism evidence="4 5">
    <name type="scientific">Amblyomma americanum</name>
    <name type="common">Lone star tick</name>
    <dbReference type="NCBI Taxonomy" id="6943"/>
    <lineage>
        <taxon>Eukaryota</taxon>
        <taxon>Metazoa</taxon>
        <taxon>Ecdysozoa</taxon>
        <taxon>Arthropoda</taxon>
        <taxon>Chelicerata</taxon>
        <taxon>Arachnida</taxon>
        <taxon>Acari</taxon>
        <taxon>Parasitiformes</taxon>
        <taxon>Ixodida</taxon>
        <taxon>Ixodoidea</taxon>
        <taxon>Ixodidae</taxon>
        <taxon>Amblyomminae</taxon>
        <taxon>Amblyomma</taxon>
    </lineage>
</organism>
<evidence type="ECO:0000313" key="4">
    <source>
        <dbReference type="EMBL" id="KAK8770619.1"/>
    </source>
</evidence>
<dbReference type="CDD" id="cd06257">
    <property type="entry name" value="DnaJ"/>
    <property type="match status" value="1"/>
</dbReference>